<gene>
    <name evidence="2" type="ORF">P691DRAFT_689444</name>
</gene>
<dbReference type="GO" id="GO:0003676">
    <property type="term" value="F:nucleic acid binding"/>
    <property type="evidence" value="ECO:0007669"/>
    <property type="project" value="InterPro"/>
</dbReference>
<dbReference type="AlphaFoldDB" id="A0A9P5WYX1"/>
<protein>
    <recommendedName>
        <fullName evidence="4">RNase H type-1 domain-containing protein</fullName>
    </recommendedName>
</protein>
<keyword evidence="3" id="KW-1185">Reference proteome</keyword>
<dbReference type="SUPFAM" id="SSF53098">
    <property type="entry name" value="Ribonuclease H-like"/>
    <property type="match status" value="1"/>
</dbReference>
<evidence type="ECO:0000313" key="2">
    <source>
        <dbReference type="EMBL" id="KAF9439861.1"/>
    </source>
</evidence>
<dbReference type="OrthoDB" id="3249498at2759"/>
<feature type="signal peptide" evidence="1">
    <location>
        <begin position="1"/>
        <end position="24"/>
    </location>
</feature>
<dbReference type="InterPro" id="IPR012337">
    <property type="entry name" value="RNaseH-like_sf"/>
</dbReference>
<evidence type="ECO:0000313" key="3">
    <source>
        <dbReference type="Proteomes" id="UP000807342"/>
    </source>
</evidence>
<reference evidence="2" key="1">
    <citation type="submission" date="2020-11" db="EMBL/GenBank/DDBJ databases">
        <authorList>
            <consortium name="DOE Joint Genome Institute"/>
            <person name="Ahrendt S."/>
            <person name="Riley R."/>
            <person name="Andreopoulos W."/>
            <person name="Labutti K."/>
            <person name="Pangilinan J."/>
            <person name="Ruiz-Duenas F.J."/>
            <person name="Barrasa J.M."/>
            <person name="Sanchez-Garcia M."/>
            <person name="Camarero S."/>
            <person name="Miyauchi S."/>
            <person name="Serrano A."/>
            <person name="Linde D."/>
            <person name="Babiker R."/>
            <person name="Drula E."/>
            <person name="Ayuso-Fernandez I."/>
            <person name="Pacheco R."/>
            <person name="Padilla G."/>
            <person name="Ferreira P."/>
            <person name="Barriuso J."/>
            <person name="Kellner H."/>
            <person name="Castanera R."/>
            <person name="Alfaro M."/>
            <person name="Ramirez L."/>
            <person name="Pisabarro A.G."/>
            <person name="Kuo A."/>
            <person name="Tritt A."/>
            <person name="Lipzen A."/>
            <person name="He G."/>
            <person name="Yan M."/>
            <person name="Ng V."/>
            <person name="Cullen D."/>
            <person name="Martin F."/>
            <person name="Rosso M.-N."/>
            <person name="Henrissat B."/>
            <person name="Hibbett D."/>
            <person name="Martinez A.T."/>
            <person name="Grigoriev I.V."/>
        </authorList>
    </citation>
    <scope>NUCLEOTIDE SEQUENCE</scope>
    <source>
        <strain evidence="2">MF-IS2</strain>
    </source>
</reference>
<accession>A0A9P5WYX1</accession>
<dbReference type="Gene3D" id="3.30.420.10">
    <property type="entry name" value="Ribonuclease H-like superfamily/Ribonuclease H"/>
    <property type="match status" value="1"/>
</dbReference>
<proteinExistence type="predicted"/>
<comment type="caution">
    <text evidence="2">The sequence shown here is derived from an EMBL/GenBank/DDBJ whole genome shotgun (WGS) entry which is preliminary data.</text>
</comment>
<sequence length="91" mass="10120">MKVSSPKWIYYWEALAVLLALLHASHLPSASKILIHTDNTNTVDMFNTFAAQPLYNPILILAANHLIAHQHALHVVHIQGEDNTVADTLSQ</sequence>
<evidence type="ECO:0008006" key="4">
    <source>
        <dbReference type="Google" id="ProtNLM"/>
    </source>
</evidence>
<evidence type="ECO:0000256" key="1">
    <source>
        <dbReference type="SAM" id="SignalP"/>
    </source>
</evidence>
<keyword evidence="1" id="KW-0732">Signal</keyword>
<dbReference type="EMBL" id="MU153244">
    <property type="protein sequence ID" value="KAF9439861.1"/>
    <property type="molecule type" value="Genomic_DNA"/>
</dbReference>
<name>A0A9P5WYX1_9AGAR</name>
<dbReference type="Proteomes" id="UP000807342">
    <property type="component" value="Unassembled WGS sequence"/>
</dbReference>
<dbReference type="InterPro" id="IPR036397">
    <property type="entry name" value="RNaseH_sf"/>
</dbReference>
<organism evidence="2 3">
    <name type="scientific">Macrolepiota fuliginosa MF-IS2</name>
    <dbReference type="NCBI Taxonomy" id="1400762"/>
    <lineage>
        <taxon>Eukaryota</taxon>
        <taxon>Fungi</taxon>
        <taxon>Dikarya</taxon>
        <taxon>Basidiomycota</taxon>
        <taxon>Agaricomycotina</taxon>
        <taxon>Agaricomycetes</taxon>
        <taxon>Agaricomycetidae</taxon>
        <taxon>Agaricales</taxon>
        <taxon>Agaricineae</taxon>
        <taxon>Agaricaceae</taxon>
        <taxon>Macrolepiota</taxon>
    </lineage>
</organism>
<feature type="chain" id="PRO_5040450242" description="RNase H type-1 domain-containing protein" evidence="1">
    <location>
        <begin position="25"/>
        <end position="91"/>
    </location>
</feature>